<proteinExistence type="predicted"/>
<accession>A0A0M2SR21</accession>
<dbReference type="EMBL" id="LAYY01000041">
    <property type="protein sequence ID" value="KKK36116.1"/>
    <property type="molecule type" value="Genomic_DNA"/>
</dbReference>
<dbReference type="Proteomes" id="UP000034166">
    <property type="component" value="Unassembled WGS sequence"/>
</dbReference>
<protein>
    <submittedName>
        <fullName evidence="1">Uncharacterized protein</fullName>
    </submittedName>
</protein>
<name>A0A0M2SR21_9BACI</name>
<reference evidence="1 2" key="1">
    <citation type="submission" date="2015-04" db="EMBL/GenBank/DDBJ databases">
        <title>Taxonomic description and genome sequence of Bacillus campisalis sp. nov., a novel member of the genus Bacillus isolated from solar saltern.</title>
        <authorList>
            <person name="Mathan Kumar R."/>
            <person name="Kaur G."/>
            <person name="Kumar A."/>
            <person name="Singh N.K."/>
            <person name="Kaur N."/>
            <person name="Kumar N."/>
            <person name="Mayilraj S."/>
        </authorList>
    </citation>
    <scope>NUCLEOTIDE SEQUENCE [LARGE SCALE GENOMIC DNA]</scope>
    <source>
        <strain evidence="1 2">SA2-6</strain>
    </source>
</reference>
<evidence type="ECO:0000313" key="1">
    <source>
        <dbReference type="EMBL" id="KKK36116.1"/>
    </source>
</evidence>
<sequence>MYKITLRCINEVIELKGNDDIKGFLEIFGHFHDSCLKELLMWTDSYVDDDPSMKVGVGLDTKIRMLFQRQSNVPAAIELLFEGVTHFQLKPSPENYDSIIYDANLLLKDETFYWTDSVDWTPNDHNEEITWISAKKVKWREVNHWIGEERRYKTVEE</sequence>
<keyword evidence="2" id="KW-1185">Reference proteome</keyword>
<evidence type="ECO:0000313" key="2">
    <source>
        <dbReference type="Proteomes" id="UP000034166"/>
    </source>
</evidence>
<dbReference type="PATRIC" id="fig|1408103.3.peg.4644"/>
<gene>
    <name evidence="1" type="ORF">WQ57_21130</name>
</gene>
<organism evidence="1 2">
    <name type="scientific">Mesobacillus campisalis</name>
    <dbReference type="NCBI Taxonomy" id="1408103"/>
    <lineage>
        <taxon>Bacteria</taxon>
        <taxon>Bacillati</taxon>
        <taxon>Bacillota</taxon>
        <taxon>Bacilli</taxon>
        <taxon>Bacillales</taxon>
        <taxon>Bacillaceae</taxon>
        <taxon>Mesobacillus</taxon>
    </lineage>
</organism>
<comment type="caution">
    <text evidence="1">The sequence shown here is derived from an EMBL/GenBank/DDBJ whole genome shotgun (WGS) entry which is preliminary data.</text>
</comment>
<dbReference type="OrthoDB" id="1494005at2"/>
<dbReference type="AlphaFoldDB" id="A0A0M2SR21"/>